<dbReference type="SUPFAM" id="SSF52540">
    <property type="entry name" value="P-loop containing nucleoside triphosphate hydrolases"/>
    <property type="match status" value="1"/>
</dbReference>
<evidence type="ECO:0000313" key="2">
    <source>
        <dbReference type="EMBL" id="HJG95722.1"/>
    </source>
</evidence>
<protein>
    <recommendedName>
        <fullName evidence="1">SF4 helicase domain-containing protein</fullName>
    </recommendedName>
</protein>
<evidence type="ECO:0000259" key="1">
    <source>
        <dbReference type="Pfam" id="PF03796"/>
    </source>
</evidence>
<gene>
    <name evidence="2" type="ORF">K8V90_01315</name>
</gene>
<dbReference type="Proteomes" id="UP000776700">
    <property type="component" value="Unassembled WGS sequence"/>
</dbReference>
<feature type="non-terminal residue" evidence="2">
    <location>
        <position position="1"/>
    </location>
</feature>
<organism evidence="2 3">
    <name type="scientific">Romboutsia timonensis</name>
    <dbReference type="NCBI Taxonomy" id="1776391"/>
    <lineage>
        <taxon>Bacteria</taxon>
        <taxon>Bacillati</taxon>
        <taxon>Bacillota</taxon>
        <taxon>Clostridia</taxon>
        <taxon>Peptostreptococcales</taxon>
        <taxon>Peptostreptococcaceae</taxon>
        <taxon>Romboutsia</taxon>
    </lineage>
</organism>
<dbReference type="InterPro" id="IPR027417">
    <property type="entry name" value="P-loop_NTPase"/>
</dbReference>
<sequence length="322" mass="37211">DEIGVPFDKCGIDIEGNEIYGFPTISSQTQGFMEGSFSILAGYSSVGKSTIMVSMIMALVHRGEKVCIISNEQRSGVFTLNFLMFILTRKLRYYNLTKKKLRAGIVTDEDKIMLKKAQQIWKEEYLGKIYFVSIPNTSMSLIKKKFREYNLRYGCTTGLYDTFKLDINEGMGDNHWISLIKDSRELHELAMKYSMKMIATMQCAIATQGQLFLDASILSNSKAVKEILENLYLVRNMYPEEMDENNKKYYCRPYRLEKIGDKWIEKKVELKKEHTYKVLFLDKVRSGENSESNNYAVVLKFDGSHGTVSEYCLCRPRRGKIQ</sequence>
<accession>A0A921MZ74</accession>
<reference evidence="2" key="1">
    <citation type="journal article" date="2021" name="PeerJ">
        <title>Extensive microbial diversity within the chicken gut microbiome revealed by metagenomics and culture.</title>
        <authorList>
            <person name="Gilroy R."/>
            <person name="Ravi A."/>
            <person name="Getino M."/>
            <person name="Pursley I."/>
            <person name="Horton D.L."/>
            <person name="Alikhan N.F."/>
            <person name="Baker D."/>
            <person name="Gharbi K."/>
            <person name="Hall N."/>
            <person name="Watson M."/>
            <person name="Adriaenssens E.M."/>
            <person name="Foster-Nyarko E."/>
            <person name="Jarju S."/>
            <person name="Secka A."/>
            <person name="Antonio M."/>
            <person name="Oren A."/>
            <person name="Chaudhuri R.R."/>
            <person name="La Ragione R."/>
            <person name="Hildebrand F."/>
            <person name="Pallen M.J."/>
        </authorList>
    </citation>
    <scope>NUCLEOTIDE SEQUENCE</scope>
    <source>
        <strain evidence="2">1277</strain>
    </source>
</reference>
<evidence type="ECO:0000313" key="3">
    <source>
        <dbReference type="Proteomes" id="UP000776700"/>
    </source>
</evidence>
<reference evidence="2" key="2">
    <citation type="submission" date="2021-09" db="EMBL/GenBank/DDBJ databases">
        <authorList>
            <person name="Gilroy R."/>
        </authorList>
    </citation>
    <scope>NUCLEOTIDE SEQUENCE</scope>
    <source>
        <strain evidence="2">1277</strain>
    </source>
</reference>
<dbReference type="Gene3D" id="3.40.50.300">
    <property type="entry name" value="P-loop containing nucleotide triphosphate hydrolases"/>
    <property type="match status" value="1"/>
</dbReference>
<dbReference type="GO" id="GO:0005524">
    <property type="term" value="F:ATP binding"/>
    <property type="evidence" value="ECO:0007669"/>
    <property type="project" value="InterPro"/>
</dbReference>
<feature type="domain" description="SF4 helicase" evidence="1">
    <location>
        <begin position="21"/>
        <end position="204"/>
    </location>
</feature>
<dbReference type="Pfam" id="PF03796">
    <property type="entry name" value="DnaB_C"/>
    <property type="match status" value="1"/>
</dbReference>
<dbReference type="EMBL" id="DYUB01000049">
    <property type="protein sequence ID" value="HJG95722.1"/>
    <property type="molecule type" value="Genomic_DNA"/>
</dbReference>
<dbReference type="GO" id="GO:0003678">
    <property type="term" value="F:DNA helicase activity"/>
    <property type="evidence" value="ECO:0007669"/>
    <property type="project" value="InterPro"/>
</dbReference>
<comment type="caution">
    <text evidence="2">The sequence shown here is derived from an EMBL/GenBank/DDBJ whole genome shotgun (WGS) entry which is preliminary data.</text>
</comment>
<dbReference type="AlphaFoldDB" id="A0A921MZ74"/>
<proteinExistence type="predicted"/>
<name>A0A921MZ74_9FIRM</name>
<dbReference type="GO" id="GO:0006260">
    <property type="term" value="P:DNA replication"/>
    <property type="evidence" value="ECO:0007669"/>
    <property type="project" value="InterPro"/>
</dbReference>
<dbReference type="InterPro" id="IPR007694">
    <property type="entry name" value="DNA_helicase_DnaB-like_C"/>
</dbReference>